<sequence length="216" mass="24242">MQEPIEKINELFKNQNKEIEITLIPIIAGAAFEQIKKGYPADIFISSDTMYPKKLVEQGFALENSYFVYAKGVLVLYSNVLELDKTNCIGNVEKTKGYIGIINPVLGPYGKATLQALENVHLLESVRNRFAQGKDVLQVLQYAKTNNASLVFVPLSLVIGSDEKNYCIVDKKLYSPIQQAMVILNSSKNKSAAYKYLELMKSKKVKEILKAYGFES</sequence>
<evidence type="ECO:0000256" key="4">
    <source>
        <dbReference type="PIRSR" id="PIRSR004846-1"/>
    </source>
</evidence>
<evidence type="ECO:0000256" key="2">
    <source>
        <dbReference type="ARBA" id="ARBA00022723"/>
    </source>
</evidence>
<protein>
    <submittedName>
        <fullName evidence="5">Molybdate ABC transporter substrate-binding protein</fullName>
    </submittedName>
</protein>
<dbReference type="Proteomes" id="UP000886400">
    <property type="component" value="Unassembled WGS sequence"/>
</dbReference>
<dbReference type="EMBL" id="DRZX01000061">
    <property type="protein sequence ID" value="HHS48492.1"/>
    <property type="molecule type" value="Genomic_DNA"/>
</dbReference>
<evidence type="ECO:0000313" key="5">
    <source>
        <dbReference type="EMBL" id="HHS48492.1"/>
    </source>
</evidence>
<gene>
    <name evidence="5" type="primary">modA</name>
    <name evidence="5" type="ORF">ENM99_01310</name>
</gene>
<dbReference type="AlphaFoldDB" id="A0A7C6E9X2"/>
<accession>A0A7C6E9X2</accession>
<comment type="similarity">
    <text evidence="1">Belongs to the bacterial solute-binding protein ModA family.</text>
</comment>
<organism evidence="5">
    <name type="scientific">Desulfurella acetivorans</name>
    <dbReference type="NCBI Taxonomy" id="33002"/>
    <lineage>
        <taxon>Bacteria</taxon>
        <taxon>Pseudomonadati</taxon>
        <taxon>Campylobacterota</taxon>
        <taxon>Desulfurellia</taxon>
        <taxon>Desulfurellales</taxon>
        <taxon>Desulfurellaceae</taxon>
        <taxon>Desulfurella</taxon>
    </lineage>
</organism>
<dbReference type="PANTHER" id="PTHR30632:SF14">
    <property type="entry name" value="TUNGSTATE_MOLYBDATE_CHROMATE-BINDING PROTEIN MODA"/>
    <property type="match status" value="1"/>
</dbReference>
<dbReference type="PANTHER" id="PTHR30632">
    <property type="entry name" value="MOLYBDATE-BINDING PERIPLASMIC PROTEIN"/>
    <property type="match status" value="1"/>
</dbReference>
<dbReference type="Gene3D" id="3.40.190.10">
    <property type="entry name" value="Periplasmic binding protein-like II"/>
    <property type="match status" value="2"/>
</dbReference>
<dbReference type="SUPFAM" id="SSF53850">
    <property type="entry name" value="Periplasmic binding protein-like II"/>
    <property type="match status" value="1"/>
</dbReference>
<keyword evidence="3" id="KW-0732">Signal</keyword>
<proteinExistence type="inferred from homology"/>
<comment type="caution">
    <text evidence="5">The sequence shown here is derived from an EMBL/GenBank/DDBJ whole genome shotgun (WGS) entry which is preliminary data.</text>
</comment>
<dbReference type="GO" id="GO:0030973">
    <property type="term" value="F:molybdate ion binding"/>
    <property type="evidence" value="ECO:0007669"/>
    <property type="project" value="TreeGrafter"/>
</dbReference>
<feature type="binding site" evidence="4">
    <location>
        <position position="136"/>
    </location>
    <ligand>
        <name>molybdate</name>
        <dbReference type="ChEBI" id="CHEBI:36264"/>
    </ligand>
</feature>
<dbReference type="InterPro" id="IPR050682">
    <property type="entry name" value="ModA/WtpA"/>
</dbReference>
<dbReference type="NCBIfam" id="TIGR01256">
    <property type="entry name" value="modA"/>
    <property type="match status" value="1"/>
</dbReference>
<keyword evidence="4" id="KW-0500">Molybdenum</keyword>
<dbReference type="PIRSF" id="PIRSF004846">
    <property type="entry name" value="ModA"/>
    <property type="match status" value="1"/>
</dbReference>
<name>A0A7C6E9X2_DESAE</name>
<dbReference type="Pfam" id="PF13531">
    <property type="entry name" value="SBP_bac_11"/>
    <property type="match status" value="1"/>
</dbReference>
<evidence type="ECO:0000256" key="3">
    <source>
        <dbReference type="ARBA" id="ARBA00022729"/>
    </source>
</evidence>
<reference evidence="5" key="1">
    <citation type="journal article" date="2020" name="mSystems">
        <title>Genome- and Community-Level Interaction Insights into Carbon Utilization and Element Cycling Functions of Hydrothermarchaeota in Hydrothermal Sediment.</title>
        <authorList>
            <person name="Zhou Z."/>
            <person name="Liu Y."/>
            <person name="Xu W."/>
            <person name="Pan J."/>
            <person name="Luo Z.H."/>
            <person name="Li M."/>
        </authorList>
    </citation>
    <scope>NUCLEOTIDE SEQUENCE [LARGE SCALE GENOMIC DNA]</scope>
    <source>
        <strain evidence="5">SpSt-1135</strain>
    </source>
</reference>
<dbReference type="GO" id="GO:0046872">
    <property type="term" value="F:metal ion binding"/>
    <property type="evidence" value="ECO:0007669"/>
    <property type="project" value="UniProtKB-KW"/>
</dbReference>
<dbReference type="InterPro" id="IPR005950">
    <property type="entry name" value="ModA"/>
</dbReference>
<keyword evidence="2 4" id="KW-0479">Metal-binding</keyword>
<dbReference type="GO" id="GO:0015689">
    <property type="term" value="P:molybdate ion transport"/>
    <property type="evidence" value="ECO:0007669"/>
    <property type="project" value="InterPro"/>
</dbReference>
<evidence type="ECO:0000256" key="1">
    <source>
        <dbReference type="ARBA" id="ARBA00009175"/>
    </source>
</evidence>